<proteinExistence type="predicted"/>
<feature type="transmembrane region" description="Helical" evidence="9">
    <location>
        <begin position="12"/>
        <end position="33"/>
    </location>
</feature>
<organism evidence="13 14">
    <name type="scientific">Ammoniphilus resinae</name>
    <dbReference type="NCBI Taxonomy" id="861532"/>
    <lineage>
        <taxon>Bacteria</taxon>
        <taxon>Bacillati</taxon>
        <taxon>Bacillota</taxon>
        <taxon>Bacilli</taxon>
        <taxon>Bacillales</taxon>
        <taxon>Paenibacillaceae</taxon>
        <taxon>Aneurinibacillus group</taxon>
        <taxon>Ammoniphilus</taxon>
    </lineage>
</organism>
<keyword evidence="6 13" id="KW-0418">Kinase</keyword>
<evidence type="ECO:0000313" key="14">
    <source>
        <dbReference type="Proteomes" id="UP001519343"/>
    </source>
</evidence>
<feature type="domain" description="Histidine kinase" evidence="10">
    <location>
        <begin position="297"/>
        <end position="502"/>
    </location>
</feature>
<dbReference type="SUPFAM" id="SSF47384">
    <property type="entry name" value="Homodimeric domain of signal transducing histidine kinase"/>
    <property type="match status" value="1"/>
</dbReference>
<dbReference type="Pfam" id="PF02518">
    <property type="entry name" value="HATPase_c"/>
    <property type="match status" value="1"/>
</dbReference>
<evidence type="ECO:0000259" key="12">
    <source>
        <dbReference type="PROSITE" id="PS50113"/>
    </source>
</evidence>
<keyword evidence="4 13" id="KW-0808">Transferase</keyword>
<dbReference type="Pfam" id="PF08447">
    <property type="entry name" value="PAS_3"/>
    <property type="match status" value="1"/>
</dbReference>
<dbReference type="GO" id="GO:0004673">
    <property type="term" value="F:protein histidine kinase activity"/>
    <property type="evidence" value="ECO:0007669"/>
    <property type="project" value="UniProtKB-EC"/>
</dbReference>
<reference evidence="13 14" key="1">
    <citation type="submission" date="2021-03" db="EMBL/GenBank/DDBJ databases">
        <title>Genomic Encyclopedia of Type Strains, Phase IV (KMG-IV): sequencing the most valuable type-strain genomes for metagenomic binning, comparative biology and taxonomic classification.</title>
        <authorList>
            <person name="Goeker M."/>
        </authorList>
    </citation>
    <scope>NUCLEOTIDE SEQUENCE [LARGE SCALE GENOMIC DNA]</scope>
    <source>
        <strain evidence="13 14">DSM 24738</strain>
    </source>
</reference>
<dbReference type="InterPro" id="IPR000014">
    <property type="entry name" value="PAS"/>
</dbReference>
<dbReference type="InterPro" id="IPR003661">
    <property type="entry name" value="HisK_dim/P_dom"/>
</dbReference>
<dbReference type="PROSITE" id="PS50109">
    <property type="entry name" value="HIS_KIN"/>
    <property type="match status" value="1"/>
</dbReference>
<evidence type="ECO:0000256" key="2">
    <source>
        <dbReference type="ARBA" id="ARBA00012438"/>
    </source>
</evidence>
<dbReference type="InterPro" id="IPR036097">
    <property type="entry name" value="HisK_dim/P_sf"/>
</dbReference>
<dbReference type="InterPro" id="IPR001610">
    <property type="entry name" value="PAC"/>
</dbReference>
<dbReference type="InterPro" id="IPR013655">
    <property type="entry name" value="PAS_fold_3"/>
</dbReference>
<keyword evidence="9" id="KW-1133">Transmembrane helix</keyword>
<evidence type="ECO:0000256" key="4">
    <source>
        <dbReference type="ARBA" id="ARBA00022679"/>
    </source>
</evidence>
<evidence type="ECO:0000256" key="8">
    <source>
        <dbReference type="ARBA" id="ARBA00023012"/>
    </source>
</evidence>
<protein>
    <recommendedName>
        <fullName evidence="2">histidine kinase</fullName>
        <ecNumber evidence="2">2.7.13.3</ecNumber>
    </recommendedName>
</protein>
<keyword evidence="9" id="KW-0812">Transmembrane</keyword>
<dbReference type="PROSITE" id="PS50112">
    <property type="entry name" value="PAS"/>
    <property type="match status" value="2"/>
</dbReference>
<evidence type="ECO:0000256" key="3">
    <source>
        <dbReference type="ARBA" id="ARBA00022553"/>
    </source>
</evidence>
<evidence type="ECO:0000256" key="1">
    <source>
        <dbReference type="ARBA" id="ARBA00000085"/>
    </source>
</evidence>
<dbReference type="InterPro" id="IPR035965">
    <property type="entry name" value="PAS-like_dom_sf"/>
</dbReference>
<dbReference type="PROSITE" id="PS50113">
    <property type="entry name" value="PAC"/>
    <property type="match status" value="2"/>
</dbReference>
<dbReference type="InterPro" id="IPR005467">
    <property type="entry name" value="His_kinase_dom"/>
</dbReference>
<dbReference type="Pfam" id="PF13426">
    <property type="entry name" value="PAS_9"/>
    <property type="match status" value="1"/>
</dbReference>
<name>A0ABS4GMA9_9BACL</name>
<dbReference type="PRINTS" id="PR00344">
    <property type="entry name" value="BCTRLSENSOR"/>
</dbReference>
<gene>
    <name evidence="13" type="ORF">J2Z37_001204</name>
</gene>
<dbReference type="Gene3D" id="3.30.565.10">
    <property type="entry name" value="Histidine kinase-like ATPase, C-terminal domain"/>
    <property type="match status" value="1"/>
</dbReference>
<evidence type="ECO:0000256" key="5">
    <source>
        <dbReference type="ARBA" id="ARBA00022741"/>
    </source>
</evidence>
<dbReference type="SMART" id="SM00387">
    <property type="entry name" value="HATPase_c"/>
    <property type="match status" value="1"/>
</dbReference>
<dbReference type="PANTHER" id="PTHR43065:SF34">
    <property type="entry name" value="SPORULATION KINASE A"/>
    <property type="match status" value="1"/>
</dbReference>
<accession>A0ABS4GMA9</accession>
<dbReference type="EC" id="2.7.13.3" evidence="2"/>
<evidence type="ECO:0000256" key="9">
    <source>
        <dbReference type="SAM" id="Phobius"/>
    </source>
</evidence>
<evidence type="ECO:0000259" key="11">
    <source>
        <dbReference type="PROSITE" id="PS50112"/>
    </source>
</evidence>
<dbReference type="CDD" id="cd00130">
    <property type="entry name" value="PAS"/>
    <property type="match status" value="2"/>
</dbReference>
<comment type="catalytic activity">
    <reaction evidence="1">
        <text>ATP + protein L-histidine = ADP + protein N-phospho-L-histidine.</text>
        <dbReference type="EC" id="2.7.13.3"/>
    </reaction>
</comment>
<evidence type="ECO:0000256" key="7">
    <source>
        <dbReference type="ARBA" id="ARBA00022840"/>
    </source>
</evidence>
<dbReference type="InterPro" id="IPR004358">
    <property type="entry name" value="Sig_transdc_His_kin-like_C"/>
</dbReference>
<feature type="domain" description="PAS" evidence="11">
    <location>
        <begin position="39"/>
        <end position="109"/>
    </location>
</feature>
<comment type="caution">
    <text evidence="13">The sequence shown here is derived from an EMBL/GenBank/DDBJ whole genome shotgun (WGS) entry which is preliminary data.</text>
</comment>
<dbReference type="SUPFAM" id="SSF55785">
    <property type="entry name" value="PYP-like sensor domain (PAS domain)"/>
    <property type="match status" value="2"/>
</dbReference>
<evidence type="ECO:0000256" key="6">
    <source>
        <dbReference type="ARBA" id="ARBA00022777"/>
    </source>
</evidence>
<dbReference type="InterPro" id="IPR000700">
    <property type="entry name" value="PAS-assoc_C"/>
</dbReference>
<dbReference type="Gene3D" id="3.30.450.20">
    <property type="entry name" value="PAS domain"/>
    <property type="match status" value="2"/>
</dbReference>
<dbReference type="Proteomes" id="UP001519343">
    <property type="component" value="Unassembled WGS sequence"/>
</dbReference>
<evidence type="ECO:0000313" key="13">
    <source>
        <dbReference type="EMBL" id="MBP1931207.1"/>
    </source>
</evidence>
<feature type="domain" description="PAS" evidence="11">
    <location>
        <begin position="163"/>
        <end position="205"/>
    </location>
</feature>
<keyword evidence="7" id="KW-0067">ATP-binding</keyword>
<dbReference type="InterPro" id="IPR036890">
    <property type="entry name" value="HATPase_C_sf"/>
</dbReference>
<dbReference type="SUPFAM" id="SSF55874">
    <property type="entry name" value="ATPase domain of HSP90 chaperone/DNA topoisomerase II/histidine kinase"/>
    <property type="match status" value="1"/>
</dbReference>
<sequence>MDQTERWKKGLLMLYFFLIFLLLLSWIFLWTLFKRVVETKDKLHSIVELNSALICEIDLKGFILHANPLIEDITGYTTHEVKGKPFSSFISEEDKEITGEYLEIIKQDTVSHFEATVIHCNGKHVQIGVKCIPIRIKKKVMGYYLIAKDITRRKTMEKALSESEEKYRLITENTSDFIALADPQGKILYATQSHQCIAGFQENNLSYFSVHPEDWERVKQVFKDIVVDKTPGQAEYRVPHVNGGWITFESRGMPILNDRGRVEKIVIVSRDITERKKTDELLIKSEKLSVAGQLAAGVAHEIRNPLTTLRGFVQLLQSSDKGNQKYYDIMLSELDRINLIVSEFLILSKPHLRHFDRKDVANILESTVALLDPQANMQNIRIEMNNDSNSSFVNCEENHLKQVFINLIKNGMEAMPNGGNLKITVRNVDAQQLHIEIVDEGVGVSSEQLKRLGEPFFTTKSTGTGLGLMICYKIITDHNGKIAITSEIGEGTTVNIFLPLYQEVKQEAEEKLHYVE</sequence>
<dbReference type="NCBIfam" id="TIGR00229">
    <property type="entry name" value="sensory_box"/>
    <property type="match status" value="2"/>
</dbReference>
<dbReference type="SMART" id="SM00086">
    <property type="entry name" value="PAC"/>
    <property type="match status" value="2"/>
</dbReference>
<dbReference type="CDD" id="cd00082">
    <property type="entry name" value="HisKA"/>
    <property type="match status" value="1"/>
</dbReference>
<feature type="domain" description="PAC" evidence="12">
    <location>
        <begin position="232"/>
        <end position="284"/>
    </location>
</feature>
<dbReference type="InterPro" id="IPR003594">
    <property type="entry name" value="HATPase_dom"/>
</dbReference>
<dbReference type="SMART" id="SM00091">
    <property type="entry name" value="PAS"/>
    <property type="match status" value="2"/>
</dbReference>
<feature type="domain" description="PAC" evidence="12">
    <location>
        <begin position="111"/>
        <end position="162"/>
    </location>
</feature>
<dbReference type="SMART" id="SM00388">
    <property type="entry name" value="HisKA"/>
    <property type="match status" value="1"/>
</dbReference>
<dbReference type="Pfam" id="PF00512">
    <property type="entry name" value="HisKA"/>
    <property type="match status" value="1"/>
</dbReference>
<dbReference type="PANTHER" id="PTHR43065">
    <property type="entry name" value="SENSOR HISTIDINE KINASE"/>
    <property type="match status" value="1"/>
</dbReference>
<keyword evidence="14" id="KW-1185">Reference proteome</keyword>
<dbReference type="Gene3D" id="1.10.287.130">
    <property type="match status" value="1"/>
</dbReference>
<keyword evidence="3" id="KW-0597">Phosphoprotein</keyword>
<evidence type="ECO:0000259" key="10">
    <source>
        <dbReference type="PROSITE" id="PS50109"/>
    </source>
</evidence>
<keyword evidence="8" id="KW-0902">Two-component regulatory system</keyword>
<keyword evidence="5" id="KW-0547">Nucleotide-binding</keyword>
<dbReference type="EMBL" id="JAGGKT010000002">
    <property type="protein sequence ID" value="MBP1931207.1"/>
    <property type="molecule type" value="Genomic_DNA"/>
</dbReference>
<keyword evidence="9" id="KW-0472">Membrane</keyword>